<gene>
    <name evidence="1" type="ORF">APZ42_005298</name>
</gene>
<accession>A0A164GJ14</accession>
<feature type="non-terminal residue" evidence="1">
    <location>
        <position position="91"/>
    </location>
</feature>
<keyword evidence="2" id="KW-1185">Reference proteome</keyword>
<dbReference type="EMBL" id="LRGB01014978">
    <property type="protein sequence ID" value="KZR99019.1"/>
    <property type="molecule type" value="Genomic_DNA"/>
</dbReference>
<evidence type="ECO:0000313" key="2">
    <source>
        <dbReference type="Proteomes" id="UP000076858"/>
    </source>
</evidence>
<feature type="non-terminal residue" evidence="1">
    <location>
        <position position="1"/>
    </location>
</feature>
<dbReference type="AlphaFoldDB" id="A0A164GJ14"/>
<organism evidence="1 2">
    <name type="scientific">Daphnia magna</name>
    <dbReference type="NCBI Taxonomy" id="35525"/>
    <lineage>
        <taxon>Eukaryota</taxon>
        <taxon>Metazoa</taxon>
        <taxon>Ecdysozoa</taxon>
        <taxon>Arthropoda</taxon>
        <taxon>Crustacea</taxon>
        <taxon>Branchiopoda</taxon>
        <taxon>Diplostraca</taxon>
        <taxon>Cladocera</taxon>
        <taxon>Anomopoda</taxon>
        <taxon>Daphniidae</taxon>
        <taxon>Daphnia</taxon>
    </lineage>
</organism>
<proteinExistence type="predicted"/>
<dbReference type="Proteomes" id="UP000076858">
    <property type="component" value="Unassembled WGS sequence"/>
</dbReference>
<sequence>RLGAHEVLRLLLARKLLNFNGKAHTFKNNIWMPINPNLEIQGRRFIDTMPLEVDNSLGMILQLYPTITSHPLSASTIMADILVYIQMGYVT</sequence>
<name>A0A164GJ14_9CRUS</name>
<reference evidence="1 2" key="1">
    <citation type="submission" date="2016-03" db="EMBL/GenBank/DDBJ databases">
        <title>EvidentialGene: Evidence-directed Construction of Genes on Genomes.</title>
        <authorList>
            <person name="Gilbert D.G."/>
            <person name="Choi J.-H."/>
            <person name="Mockaitis K."/>
            <person name="Colbourne J."/>
            <person name="Pfrender M."/>
        </authorList>
    </citation>
    <scope>NUCLEOTIDE SEQUENCE [LARGE SCALE GENOMIC DNA]</scope>
    <source>
        <strain evidence="1 2">Xinb3</strain>
        <tissue evidence="1">Complete organism</tissue>
    </source>
</reference>
<protein>
    <submittedName>
        <fullName evidence="1">Uncharacterized protein</fullName>
    </submittedName>
</protein>
<evidence type="ECO:0000313" key="1">
    <source>
        <dbReference type="EMBL" id="KZR99019.1"/>
    </source>
</evidence>
<comment type="caution">
    <text evidence="1">The sequence shown here is derived from an EMBL/GenBank/DDBJ whole genome shotgun (WGS) entry which is preliminary data.</text>
</comment>